<evidence type="ECO:0000259" key="2">
    <source>
        <dbReference type="Pfam" id="PF00753"/>
    </source>
</evidence>
<sequence>MSPYPPPAPPPSTSFTTTRLNASTFLITEDDVYSERPFIYAKLHPHHPLLILSDSGCAAPRDPSLSLTCLRTYLETYPVPCNRGRPLNPLSGEGATAGRAEREYLVICTHCHYDHIGALEQFAPTPTATARATVLASSRGRKFVEEDLPTHSLCRFQDPPIPTPRYRVGYWADDNEELAYPFPSRPSCAPAAATPPSAAAAATAARSWTSRSCTRPATRRTSSRGTTRQSAG</sequence>
<dbReference type="InterPro" id="IPR036866">
    <property type="entry name" value="RibonucZ/Hydroxyglut_hydro"/>
</dbReference>
<keyword evidence="4" id="KW-1185">Reference proteome</keyword>
<comment type="caution">
    <text evidence="3">The sequence shown here is derived from an EMBL/GenBank/DDBJ whole genome shotgun (WGS) entry which is preliminary data.</text>
</comment>
<dbReference type="Proteomes" id="UP001357485">
    <property type="component" value="Unassembled WGS sequence"/>
</dbReference>
<name>A0ABR0KRU3_9PEZI</name>
<feature type="non-terminal residue" evidence="3">
    <location>
        <position position="232"/>
    </location>
</feature>
<dbReference type="SUPFAM" id="SSF56281">
    <property type="entry name" value="Metallo-hydrolase/oxidoreductase"/>
    <property type="match status" value="1"/>
</dbReference>
<dbReference type="InterPro" id="IPR001279">
    <property type="entry name" value="Metallo-B-lactamas"/>
</dbReference>
<feature type="compositionally biased region" description="Low complexity" evidence="1">
    <location>
        <begin position="223"/>
        <end position="232"/>
    </location>
</feature>
<dbReference type="Pfam" id="PF00753">
    <property type="entry name" value="Lactamase_B"/>
    <property type="match status" value="1"/>
</dbReference>
<feature type="compositionally biased region" description="Low complexity" evidence="1">
    <location>
        <begin position="185"/>
        <end position="216"/>
    </location>
</feature>
<protein>
    <recommendedName>
        <fullName evidence="2">Metallo-beta-lactamase domain-containing protein</fullName>
    </recommendedName>
</protein>
<accession>A0ABR0KRU3</accession>
<gene>
    <name evidence="3" type="ORF">LTR16_004390</name>
</gene>
<dbReference type="EMBL" id="JAVRRA010025197">
    <property type="protein sequence ID" value="KAK5121052.1"/>
    <property type="molecule type" value="Genomic_DNA"/>
</dbReference>
<evidence type="ECO:0000256" key="1">
    <source>
        <dbReference type="SAM" id="MobiDB-lite"/>
    </source>
</evidence>
<feature type="domain" description="Metallo-beta-lactamase" evidence="2">
    <location>
        <begin position="106"/>
        <end position="148"/>
    </location>
</feature>
<evidence type="ECO:0000313" key="4">
    <source>
        <dbReference type="Proteomes" id="UP001357485"/>
    </source>
</evidence>
<organism evidence="3 4">
    <name type="scientific">Cryomyces antarcticus</name>
    <dbReference type="NCBI Taxonomy" id="329879"/>
    <lineage>
        <taxon>Eukaryota</taxon>
        <taxon>Fungi</taxon>
        <taxon>Dikarya</taxon>
        <taxon>Ascomycota</taxon>
        <taxon>Pezizomycotina</taxon>
        <taxon>Dothideomycetes</taxon>
        <taxon>Dothideomycetes incertae sedis</taxon>
        <taxon>Cryomyces</taxon>
    </lineage>
</organism>
<proteinExistence type="predicted"/>
<feature type="region of interest" description="Disordered" evidence="1">
    <location>
        <begin position="184"/>
        <end position="232"/>
    </location>
</feature>
<dbReference type="CDD" id="cd06262">
    <property type="entry name" value="metallo-hydrolase-like_MBL-fold"/>
    <property type="match status" value="1"/>
</dbReference>
<evidence type="ECO:0000313" key="3">
    <source>
        <dbReference type="EMBL" id="KAK5121052.1"/>
    </source>
</evidence>
<dbReference type="Gene3D" id="3.60.15.10">
    <property type="entry name" value="Ribonuclease Z/Hydroxyacylglutathione hydrolase-like"/>
    <property type="match status" value="1"/>
</dbReference>
<reference evidence="3 4" key="1">
    <citation type="submission" date="2023-08" db="EMBL/GenBank/DDBJ databases">
        <title>Black Yeasts Isolated from many extreme environments.</title>
        <authorList>
            <person name="Coleine C."/>
            <person name="Stajich J.E."/>
            <person name="Selbmann L."/>
        </authorList>
    </citation>
    <scope>NUCLEOTIDE SEQUENCE [LARGE SCALE GENOMIC DNA]</scope>
    <source>
        <strain evidence="3 4">CCFEE 536</strain>
    </source>
</reference>